<evidence type="ECO:0000313" key="1">
    <source>
        <dbReference type="EMBL" id="KGO92215.1"/>
    </source>
</evidence>
<gene>
    <name evidence="1" type="ORF">Q766_13720</name>
</gene>
<reference evidence="1 2" key="1">
    <citation type="submission" date="2013-09" db="EMBL/GenBank/DDBJ databases">
        <authorList>
            <person name="Zeng Z."/>
            <person name="Chen C."/>
        </authorList>
    </citation>
    <scope>NUCLEOTIDE SEQUENCE [LARGE SCALE GENOMIC DNA]</scope>
    <source>
        <strain evidence="1 2">WB 4.1-42</strain>
    </source>
</reference>
<accession>A0A0A2MVI4</accession>
<dbReference type="RefSeq" id="WP_026991083.1">
    <property type="nucleotide sequence ID" value="NZ_AUGP01000025.1"/>
</dbReference>
<sequence length="153" mass="17781">MEKLSNQKKEEELLFIKDWCLTIIDHLDTISVNNSMASFKNAIINGYTAKNLRGMRLALKDITKMAQYFDVENVSKINHLLKEKFGKDLNDDSGKTQKKINQIIKRGKIVNPDEFRILKEKAEEIYSDVEQRDIFEKISSLLLNFEQISSPEL</sequence>
<protein>
    <submittedName>
        <fullName evidence="1">Uncharacterized protein</fullName>
    </submittedName>
</protein>
<name>A0A0A2MVI4_9FLAO</name>
<proteinExistence type="predicted"/>
<dbReference type="OrthoDB" id="7576954at2"/>
<dbReference type="Proteomes" id="UP000030111">
    <property type="component" value="Unassembled WGS sequence"/>
</dbReference>
<dbReference type="EMBL" id="JRLY01000011">
    <property type="protein sequence ID" value="KGO92215.1"/>
    <property type="molecule type" value="Genomic_DNA"/>
</dbReference>
<comment type="caution">
    <text evidence="1">The sequence shown here is derived from an EMBL/GenBank/DDBJ whole genome shotgun (WGS) entry which is preliminary data.</text>
</comment>
<evidence type="ECO:0000313" key="2">
    <source>
        <dbReference type="Proteomes" id="UP000030111"/>
    </source>
</evidence>
<keyword evidence="2" id="KW-1185">Reference proteome</keyword>
<dbReference type="AlphaFoldDB" id="A0A0A2MVI4"/>
<organism evidence="1 2">
    <name type="scientific">Flavobacterium subsaxonicum WB 4.1-42 = DSM 21790</name>
    <dbReference type="NCBI Taxonomy" id="1121898"/>
    <lineage>
        <taxon>Bacteria</taxon>
        <taxon>Pseudomonadati</taxon>
        <taxon>Bacteroidota</taxon>
        <taxon>Flavobacteriia</taxon>
        <taxon>Flavobacteriales</taxon>
        <taxon>Flavobacteriaceae</taxon>
        <taxon>Flavobacterium</taxon>
    </lineage>
</organism>